<evidence type="ECO:0000256" key="4">
    <source>
        <dbReference type="ARBA" id="ARBA00022553"/>
    </source>
</evidence>
<dbReference type="OrthoDB" id="9809670at2"/>
<feature type="transmembrane region" description="Helical" evidence="15">
    <location>
        <begin position="121"/>
        <end position="138"/>
    </location>
</feature>
<dbReference type="CDD" id="cd00082">
    <property type="entry name" value="HisKA"/>
    <property type="match status" value="1"/>
</dbReference>
<dbReference type="InterPro" id="IPR001789">
    <property type="entry name" value="Sig_transdc_resp-reg_receiver"/>
</dbReference>
<dbReference type="Pfam" id="PF00512">
    <property type="entry name" value="HisKA"/>
    <property type="match status" value="1"/>
</dbReference>
<dbReference type="Gene3D" id="3.30.565.10">
    <property type="entry name" value="Histidine kinase-like ATPase, C-terminal domain"/>
    <property type="match status" value="1"/>
</dbReference>
<dbReference type="InterPro" id="IPR003661">
    <property type="entry name" value="HisK_dim/P_dom"/>
</dbReference>
<feature type="transmembrane region" description="Helical" evidence="15">
    <location>
        <begin position="158"/>
        <end position="177"/>
    </location>
</feature>
<evidence type="ECO:0000313" key="19">
    <source>
        <dbReference type="Proteomes" id="UP000192678"/>
    </source>
</evidence>
<feature type="domain" description="Response regulatory" evidence="17">
    <location>
        <begin position="479"/>
        <end position="594"/>
    </location>
</feature>
<keyword evidence="9" id="KW-0067">ATP-binding</keyword>
<dbReference type="GO" id="GO:0016020">
    <property type="term" value="C:membrane"/>
    <property type="evidence" value="ECO:0007669"/>
    <property type="project" value="UniProtKB-SubCell"/>
</dbReference>
<evidence type="ECO:0000256" key="10">
    <source>
        <dbReference type="ARBA" id="ARBA00022989"/>
    </source>
</evidence>
<dbReference type="STRING" id="475255.SAMN04488101_11125"/>
<evidence type="ECO:0000256" key="1">
    <source>
        <dbReference type="ARBA" id="ARBA00000085"/>
    </source>
</evidence>
<evidence type="ECO:0000256" key="11">
    <source>
        <dbReference type="ARBA" id="ARBA00023012"/>
    </source>
</evidence>
<dbReference type="EMBL" id="FWYB01000011">
    <property type="protein sequence ID" value="SMD06500.1"/>
    <property type="molecule type" value="Genomic_DNA"/>
</dbReference>
<keyword evidence="4 13" id="KW-0597">Phosphoprotein</keyword>
<evidence type="ECO:0000256" key="2">
    <source>
        <dbReference type="ARBA" id="ARBA00004370"/>
    </source>
</evidence>
<dbReference type="PROSITE" id="PS50110">
    <property type="entry name" value="RESPONSE_REGULATORY"/>
    <property type="match status" value="1"/>
</dbReference>
<evidence type="ECO:0000256" key="5">
    <source>
        <dbReference type="ARBA" id="ARBA00022679"/>
    </source>
</evidence>
<dbReference type="CDD" id="cd16922">
    <property type="entry name" value="HATPase_EvgS-ArcB-TorS-like"/>
    <property type="match status" value="1"/>
</dbReference>
<feature type="transmembrane region" description="Helical" evidence="15">
    <location>
        <begin position="26"/>
        <end position="42"/>
    </location>
</feature>
<evidence type="ECO:0000256" key="6">
    <source>
        <dbReference type="ARBA" id="ARBA00022692"/>
    </source>
</evidence>
<dbReference type="PRINTS" id="PR00344">
    <property type="entry name" value="BCTRLSENSOR"/>
</dbReference>
<dbReference type="RefSeq" id="WP_084290892.1">
    <property type="nucleotide sequence ID" value="NZ_FWYB01000011.1"/>
</dbReference>
<dbReference type="Pfam" id="PF02518">
    <property type="entry name" value="HATPase_c"/>
    <property type="match status" value="1"/>
</dbReference>
<dbReference type="SUPFAM" id="SSF47384">
    <property type="entry name" value="Homodimeric domain of signal transducing histidine kinase"/>
    <property type="match status" value="1"/>
</dbReference>
<dbReference type="CDD" id="cd17546">
    <property type="entry name" value="REC_hyHK_CKI1_RcsC-like"/>
    <property type="match status" value="1"/>
</dbReference>
<keyword evidence="14" id="KW-0175">Coiled coil</keyword>
<dbReference type="EC" id="2.7.13.3" evidence="3"/>
<dbReference type="Proteomes" id="UP000192678">
    <property type="component" value="Unassembled WGS sequence"/>
</dbReference>
<reference evidence="18 19" key="1">
    <citation type="submission" date="2017-04" db="EMBL/GenBank/DDBJ databases">
        <authorList>
            <person name="Afonso C.L."/>
            <person name="Miller P.J."/>
            <person name="Scott M.A."/>
            <person name="Spackman E."/>
            <person name="Goraichik I."/>
            <person name="Dimitrov K.M."/>
            <person name="Suarez D.L."/>
            <person name="Swayne D.E."/>
        </authorList>
    </citation>
    <scope>NUCLEOTIDE SEQUENCE [LARGE SCALE GENOMIC DNA]</scope>
    <source>
        <strain evidence="18 19">DSM 19625</strain>
    </source>
</reference>
<dbReference type="SUPFAM" id="SSF52172">
    <property type="entry name" value="CheY-like"/>
    <property type="match status" value="1"/>
</dbReference>
<feature type="domain" description="Histidine kinase" evidence="16">
    <location>
        <begin position="227"/>
        <end position="449"/>
    </location>
</feature>
<dbReference type="FunFam" id="1.10.287.130:FF:000004">
    <property type="entry name" value="Ethylene receptor 1"/>
    <property type="match status" value="1"/>
</dbReference>
<dbReference type="SUPFAM" id="SSF55874">
    <property type="entry name" value="ATPase domain of HSP90 chaperone/DNA topoisomerase II/histidine kinase"/>
    <property type="match status" value="1"/>
</dbReference>
<feature type="transmembrane region" description="Helical" evidence="15">
    <location>
        <begin position="74"/>
        <end position="92"/>
    </location>
</feature>
<keyword evidence="7" id="KW-0547">Nucleotide-binding</keyword>
<dbReference type="Gene3D" id="1.10.287.130">
    <property type="match status" value="1"/>
</dbReference>
<keyword evidence="11" id="KW-0902">Two-component regulatory system</keyword>
<comment type="subcellular location">
    <subcellularLocation>
        <location evidence="2">Membrane</location>
    </subcellularLocation>
</comment>
<dbReference type="Pfam" id="PF00072">
    <property type="entry name" value="Response_reg"/>
    <property type="match status" value="1"/>
</dbReference>
<name>A0A1W2E9P3_9SPHI</name>
<feature type="coiled-coil region" evidence="14">
    <location>
        <begin position="186"/>
        <end position="220"/>
    </location>
</feature>
<dbReference type="InterPro" id="IPR036097">
    <property type="entry name" value="HisK_dim/P_sf"/>
</dbReference>
<evidence type="ECO:0000256" key="14">
    <source>
        <dbReference type="SAM" id="Coils"/>
    </source>
</evidence>
<evidence type="ECO:0000313" key="18">
    <source>
        <dbReference type="EMBL" id="SMD06500.1"/>
    </source>
</evidence>
<keyword evidence="8 18" id="KW-0418">Kinase</keyword>
<dbReference type="InterPro" id="IPR011006">
    <property type="entry name" value="CheY-like_superfamily"/>
</dbReference>
<evidence type="ECO:0000256" key="3">
    <source>
        <dbReference type="ARBA" id="ARBA00012438"/>
    </source>
</evidence>
<dbReference type="InterPro" id="IPR003594">
    <property type="entry name" value="HATPase_dom"/>
</dbReference>
<protein>
    <recommendedName>
        <fullName evidence="3">histidine kinase</fullName>
        <ecNumber evidence="3">2.7.13.3</ecNumber>
    </recommendedName>
</protein>
<dbReference type="Gene3D" id="3.40.50.2300">
    <property type="match status" value="1"/>
</dbReference>
<dbReference type="PANTHER" id="PTHR45339">
    <property type="entry name" value="HYBRID SIGNAL TRANSDUCTION HISTIDINE KINASE J"/>
    <property type="match status" value="1"/>
</dbReference>
<gene>
    <name evidence="18" type="ORF">SAMN04488101_11125</name>
</gene>
<comment type="catalytic activity">
    <reaction evidence="1">
        <text>ATP + protein L-histidine = ADP + protein N-phospho-L-histidine.</text>
        <dbReference type="EC" id="2.7.13.3"/>
    </reaction>
</comment>
<keyword evidence="5" id="KW-0808">Transferase</keyword>
<sequence>MNKDINASNNQTRTFFFEVKERSDRLMNYFLISFFLVGLIFARYYDTWLIGFGVGGISLLAYYSTKIALPNSSLYQYVLSTVLGIFMAQFIYQMHGMFEMHFFAFIGSTMLITYQKWKLQIPILIVVVFHHTSFSHLQNIGFSEIYFSTQDYIDLQTLITHLLLASVIFFICGLWAYQLEKYSTLRKLNEEALDKSNQQLRKFNQELEEARQDADQASQAKSIFLATMSHEIRTPMNGVIGMSALLGETLLTDEQRRFNETISTCGETLINVINDILDFSKIESGNLELEREDFDLRRLIEDVLDIFASRAAQPHLNVIYQIQENVPQQIIGDHLRLRQILTNLVGNAMKFTERGEVCVFVHLENTGPDGQVSLRFDIRDTGIGIPEDKLSRLFKAFSQIDSSTTRKYGGTGLGLAISEKLVCLMGGQIWVESTPDLGSTFSFTINTYIGNRNRYTPLQDEKLIPNKLSTSFSKKFPFTILVAEDNQMNQHVILNILRKMGYLPDLVKNGQEAIEAVSQKDYGIILMDIQMPIMDGLETTQIIRKTVIKQPVIIALTANAMTDDEEACMNAGMNDYIRKPFKPEDLMNKLEKWHLVPIEK</sequence>
<dbReference type="InterPro" id="IPR005467">
    <property type="entry name" value="His_kinase_dom"/>
</dbReference>
<feature type="transmembrane region" description="Helical" evidence="15">
    <location>
        <begin position="48"/>
        <end position="65"/>
    </location>
</feature>
<evidence type="ECO:0000259" key="17">
    <source>
        <dbReference type="PROSITE" id="PS50110"/>
    </source>
</evidence>
<proteinExistence type="predicted"/>
<dbReference type="GO" id="GO:0005524">
    <property type="term" value="F:ATP binding"/>
    <property type="evidence" value="ECO:0007669"/>
    <property type="project" value="UniProtKB-KW"/>
</dbReference>
<dbReference type="SMART" id="SM00448">
    <property type="entry name" value="REC"/>
    <property type="match status" value="1"/>
</dbReference>
<dbReference type="PANTHER" id="PTHR45339:SF1">
    <property type="entry name" value="HYBRID SIGNAL TRANSDUCTION HISTIDINE KINASE J"/>
    <property type="match status" value="1"/>
</dbReference>
<evidence type="ECO:0000256" key="7">
    <source>
        <dbReference type="ARBA" id="ARBA00022741"/>
    </source>
</evidence>
<dbReference type="GO" id="GO:0000155">
    <property type="term" value="F:phosphorelay sensor kinase activity"/>
    <property type="evidence" value="ECO:0007669"/>
    <property type="project" value="InterPro"/>
</dbReference>
<evidence type="ECO:0000256" key="8">
    <source>
        <dbReference type="ARBA" id="ARBA00022777"/>
    </source>
</evidence>
<dbReference type="FunFam" id="3.30.565.10:FF:000010">
    <property type="entry name" value="Sensor histidine kinase RcsC"/>
    <property type="match status" value="1"/>
</dbReference>
<keyword evidence="19" id="KW-1185">Reference proteome</keyword>
<dbReference type="SMART" id="SM00388">
    <property type="entry name" value="HisKA"/>
    <property type="match status" value="1"/>
</dbReference>
<keyword evidence="12 15" id="KW-0472">Membrane</keyword>
<dbReference type="PROSITE" id="PS50109">
    <property type="entry name" value="HIS_KIN"/>
    <property type="match status" value="1"/>
</dbReference>
<dbReference type="InterPro" id="IPR004358">
    <property type="entry name" value="Sig_transdc_His_kin-like_C"/>
</dbReference>
<evidence type="ECO:0000256" key="15">
    <source>
        <dbReference type="SAM" id="Phobius"/>
    </source>
</evidence>
<dbReference type="InterPro" id="IPR036890">
    <property type="entry name" value="HATPase_C_sf"/>
</dbReference>
<keyword evidence="6 15" id="KW-0812">Transmembrane</keyword>
<evidence type="ECO:0000259" key="16">
    <source>
        <dbReference type="PROSITE" id="PS50109"/>
    </source>
</evidence>
<accession>A0A1W2E9P3</accession>
<dbReference type="AlphaFoldDB" id="A0A1W2E9P3"/>
<dbReference type="SMART" id="SM00387">
    <property type="entry name" value="HATPase_c"/>
    <property type="match status" value="1"/>
</dbReference>
<keyword evidence="10 15" id="KW-1133">Transmembrane helix</keyword>
<evidence type="ECO:0000256" key="13">
    <source>
        <dbReference type="PROSITE-ProRule" id="PRU00169"/>
    </source>
</evidence>
<feature type="modified residue" description="4-aspartylphosphate" evidence="13">
    <location>
        <position position="528"/>
    </location>
</feature>
<evidence type="ECO:0000256" key="12">
    <source>
        <dbReference type="ARBA" id="ARBA00023136"/>
    </source>
</evidence>
<organism evidence="18 19">
    <name type="scientific">Pedobacter nyackensis</name>
    <dbReference type="NCBI Taxonomy" id="475255"/>
    <lineage>
        <taxon>Bacteria</taxon>
        <taxon>Pseudomonadati</taxon>
        <taxon>Bacteroidota</taxon>
        <taxon>Sphingobacteriia</taxon>
        <taxon>Sphingobacteriales</taxon>
        <taxon>Sphingobacteriaceae</taxon>
        <taxon>Pedobacter</taxon>
    </lineage>
</organism>
<evidence type="ECO:0000256" key="9">
    <source>
        <dbReference type="ARBA" id="ARBA00022840"/>
    </source>
</evidence>